<dbReference type="EC" id="5.6.2.3" evidence="13 14"/>
<dbReference type="OrthoDB" id="9773982at2"/>
<gene>
    <name evidence="16" type="ORF">DX908_14590</name>
</gene>
<dbReference type="InterPro" id="IPR007694">
    <property type="entry name" value="DNA_helicase_DnaB-like_C"/>
</dbReference>
<evidence type="ECO:0000256" key="7">
    <source>
        <dbReference type="ARBA" id="ARBA00022806"/>
    </source>
</evidence>
<evidence type="ECO:0000256" key="9">
    <source>
        <dbReference type="ARBA" id="ARBA00023125"/>
    </source>
</evidence>
<comment type="caution">
    <text evidence="16">The sequence shown here is derived from an EMBL/GenBank/DDBJ whole genome shotgun (WGS) entry which is preliminary data.</text>
</comment>
<dbReference type="NCBIfam" id="TIGR00665">
    <property type="entry name" value="DnaB"/>
    <property type="match status" value="1"/>
</dbReference>
<dbReference type="PANTHER" id="PTHR30153">
    <property type="entry name" value="REPLICATIVE DNA HELICASE DNAB"/>
    <property type="match status" value="1"/>
</dbReference>
<dbReference type="GO" id="GO:0016887">
    <property type="term" value="F:ATP hydrolysis activity"/>
    <property type="evidence" value="ECO:0007669"/>
    <property type="project" value="RHEA"/>
</dbReference>
<reference evidence="16 17" key="1">
    <citation type="submission" date="2018-08" db="EMBL/GenBank/DDBJ databases">
        <title>Parvularcula sp. SM1705, isolated from surface water of the South Sea China.</title>
        <authorList>
            <person name="Sun L."/>
        </authorList>
    </citation>
    <scope>NUCLEOTIDE SEQUENCE [LARGE SCALE GENOMIC DNA]</scope>
    <source>
        <strain evidence="16 17">SM1705</strain>
    </source>
</reference>
<evidence type="ECO:0000256" key="5">
    <source>
        <dbReference type="ARBA" id="ARBA00022741"/>
    </source>
</evidence>
<dbReference type="InterPro" id="IPR036185">
    <property type="entry name" value="DNA_heli_DnaB-like_N_sf"/>
</dbReference>
<dbReference type="NCBIfam" id="NF006606">
    <property type="entry name" value="PRK09165.1"/>
    <property type="match status" value="1"/>
</dbReference>
<dbReference type="CDD" id="cd00984">
    <property type="entry name" value="DnaB_C"/>
    <property type="match status" value="1"/>
</dbReference>
<keyword evidence="9 14" id="KW-0238">DNA-binding</keyword>
<evidence type="ECO:0000256" key="10">
    <source>
        <dbReference type="ARBA" id="ARBA00023235"/>
    </source>
</evidence>
<dbReference type="RefSeq" id="WP_116393224.1">
    <property type="nucleotide sequence ID" value="NZ_QUQO01000002.1"/>
</dbReference>
<feature type="domain" description="SF4 helicase" evidence="15">
    <location>
        <begin position="187"/>
        <end position="484"/>
    </location>
</feature>
<dbReference type="InterPro" id="IPR007693">
    <property type="entry name" value="DNA_helicase_DnaB-like_N"/>
</dbReference>
<sequence length="491" mass="53769">MPDGSALTPPQEEKIPYSIEAEQAVLGAILFDNEVFYRVSSFLKPEHFYDPVHAMLYEAIDKLILKGKLASPVMLNTYLGDEPAFKDVGGEQYLTTLARSVPSTVGAADYARVVFDLATSRGLIRLGTDMIEKARAADIDEDPQAQLASAEAELYALAETGRYGSGFEKFENALKVAIELTNAAYQRGGGLAGVSSGFRDLDQKMGGLHPSDLIILAGRPSMGKTALATNIAVNAARAYVPETLPDGTIKAKEGAIVGMFSLEMSAEQLAGRILSEFSGVPSERIRRGDIDQADFERIYDAARELNDLPLHIDDTGGLSIGQVAARARRLKRQHGLGLLVIDYLQLLSGSKKAGENRVQELTEITTGMKALAKELNVPILALSQLSRQVEAREDKRPQLSDLRESGSIEQDADVVMFVYREEYYLGRQEPKENTPEHIEWQEQISQVMGQGEVILGKQRHGPIGSVKLAFDAKRTRFGDLAQEDHYPDPGM</sequence>
<dbReference type="EMBL" id="QUQO01000002">
    <property type="protein sequence ID" value="RFB01508.1"/>
    <property type="molecule type" value="Genomic_DNA"/>
</dbReference>
<evidence type="ECO:0000256" key="3">
    <source>
        <dbReference type="ARBA" id="ARBA00022515"/>
    </source>
</evidence>
<dbReference type="FunCoup" id="A0A371R7V7">
    <property type="interactions" value="226"/>
</dbReference>
<organism evidence="16 17">
    <name type="scientific">Parvularcula marina</name>
    <dbReference type="NCBI Taxonomy" id="2292771"/>
    <lineage>
        <taxon>Bacteria</taxon>
        <taxon>Pseudomonadati</taxon>
        <taxon>Pseudomonadota</taxon>
        <taxon>Alphaproteobacteria</taxon>
        <taxon>Parvularculales</taxon>
        <taxon>Parvularculaceae</taxon>
        <taxon>Parvularcula</taxon>
    </lineage>
</organism>
<evidence type="ECO:0000256" key="12">
    <source>
        <dbReference type="ARBA" id="ARBA00048954"/>
    </source>
</evidence>
<dbReference type="GO" id="GO:0006269">
    <property type="term" value="P:DNA replication, synthesis of primer"/>
    <property type="evidence" value="ECO:0007669"/>
    <property type="project" value="UniProtKB-UniRule"/>
</dbReference>
<proteinExistence type="inferred from homology"/>
<dbReference type="GO" id="GO:0003677">
    <property type="term" value="F:DNA binding"/>
    <property type="evidence" value="ECO:0007669"/>
    <property type="project" value="UniProtKB-UniRule"/>
</dbReference>
<dbReference type="SUPFAM" id="SSF52540">
    <property type="entry name" value="P-loop containing nucleoside triphosphate hydrolases"/>
    <property type="match status" value="1"/>
</dbReference>
<dbReference type="InParanoid" id="A0A371R7V7"/>
<keyword evidence="8 14" id="KW-0067">ATP-binding</keyword>
<keyword evidence="5 14" id="KW-0547">Nucleotide-binding</keyword>
<dbReference type="Gene3D" id="1.10.860.10">
    <property type="entry name" value="DNAb Helicase, Chain A"/>
    <property type="match status" value="1"/>
</dbReference>
<evidence type="ECO:0000313" key="17">
    <source>
        <dbReference type="Proteomes" id="UP000264589"/>
    </source>
</evidence>
<keyword evidence="17" id="KW-1185">Reference proteome</keyword>
<dbReference type="GO" id="GO:0005829">
    <property type="term" value="C:cytosol"/>
    <property type="evidence" value="ECO:0007669"/>
    <property type="project" value="TreeGrafter"/>
</dbReference>
<evidence type="ECO:0000313" key="16">
    <source>
        <dbReference type="EMBL" id="RFB01508.1"/>
    </source>
</evidence>
<dbReference type="PROSITE" id="PS51199">
    <property type="entry name" value="SF4_HELICASE"/>
    <property type="match status" value="1"/>
</dbReference>
<dbReference type="Gene3D" id="3.40.50.300">
    <property type="entry name" value="P-loop containing nucleotide triphosphate hydrolases"/>
    <property type="match status" value="1"/>
</dbReference>
<dbReference type="GO" id="GO:0043139">
    <property type="term" value="F:5'-3' DNA helicase activity"/>
    <property type="evidence" value="ECO:0007669"/>
    <property type="project" value="UniProtKB-EC"/>
</dbReference>
<evidence type="ECO:0000256" key="1">
    <source>
        <dbReference type="ARBA" id="ARBA00008428"/>
    </source>
</evidence>
<accession>A0A371R7V7</accession>
<dbReference type="InterPro" id="IPR027417">
    <property type="entry name" value="P-loop_NTPase"/>
</dbReference>
<dbReference type="Pfam" id="PF03796">
    <property type="entry name" value="DnaB_C"/>
    <property type="match status" value="1"/>
</dbReference>
<dbReference type="GO" id="GO:1990077">
    <property type="term" value="C:primosome complex"/>
    <property type="evidence" value="ECO:0007669"/>
    <property type="project" value="UniProtKB-UniRule"/>
</dbReference>
<evidence type="ECO:0000256" key="8">
    <source>
        <dbReference type="ARBA" id="ARBA00022840"/>
    </source>
</evidence>
<comment type="subunit">
    <text evidence="2">Homohexamer.</text>
</comment>
<keyword evidence="7 14" id="KW-0347">Helicase</keyword>
<dbReference type="Pfam" id="PF00772">
    <property type="entry name" value="DnaB"/>
    <property type="match status" value="1"/>
</dbReference>
<evidence type="ECO:0000256" key="13">
    <source>
        <dbReference type="NCBIfam" id="TIGR00665"/>
    </source>
</evidence>
<evidence type="ECO:0000256" key="4">
    <source>
        <dbReference type="ARBA" id="ARBA00022705"/>
    </source>
</evidence>
<evidence type="ECO:0000259" key="15">
    <source>
        <dbReference type="PROSITE" id="PS51199"/>
    </source>
</evidence>
<keyword evidence="6 14" id="KW-0378">Hydrolase</keyword>
<evidence type="ECO:0000256" key="6">
    <source>
        <dbReference type="ARBA" id="ARBA00022801"/>
    </source>
</evidence>
<evidence type="ECO:0000256" key="2">
    <source>
        <dbReference type="ARBA" id="ARBA00011643"/>
    </source>
</evidence>
<dbReference type="PANTHER" id="PTHR30153:SF2">
    <property type="entry name" value="REPLICATIVE DNA HELICASE"/>
    <property type="match status" value="1"/>
</dbReference>
<dbReference type="InterPro" id="IPR007692">
    <property type="entry name" value="DNA_helicase_DnaB"/>
</dbReference>
<comment type="catalytic activity">
    <reaction evidence="12 14">
        <text>ATP + H2O = ADP + phosphate + H(+)</text>
        <dbReference type="Rhea" id="RHEA:13065"/>
        <dbReference type="ChEBI" id="CHEBI:15377"/>
        <dbReference type="ChEBI" id="CHEBI:15378"/>
        <dbReference type="ChEBI" id="CHEBI:30616"/>
        <dbReference type="ChEBI" id="CHEBI:43474"/>
        <dbReference type="ChEBI" id="CHEBI:456216"/>
        <dbReference type="EC" id="5.6.2.3"/>
    </reaction>
</comment>
<evidence type="ECO:0000256" key="11">
    <source>
        <dbReference type="ARBA" id="ARBA00044932"/>
    </source>
</evidence>
<dbReference type="InterPro" id="IPR003593">
    <property type="entry name" value="AAA+_ATPase"/>
</dbReference>
<keyword evidence="3 14" id="KW-0639">Primosome</keyword>
<comment type="similarity">
    <text evidence="1 14">Belongs to the helicase family. DnaB subfamily.</text>
</comment>
<dbReference type="GO" id="GO:0005524">
    <property type="term" value="F:ATP binding"/>
    <property type="evidence" value="ECO:0007669"/>
    <property type="project" value="UniProtKB-UniRule"/>
</dbReference>
<dbReference type="AlphaFoldDB" id="A0A371R7V7"/>
<dbReference type="SMART" id="SM00382">
    <property type="entry name" value="AAA"/>
    <property type="match status" value="1"/>
</dbReference>
<evidence type="ECO:0000256" key="14">
    <source>
        <dbReference type="RuleBase" id="RU362085"/>
    </source>
</evidence>
<dbReference type="Proteomes" id="UP000264589">
    <property type="component" value="Unassembled WGS sequence"/>
</dbReference>
<keyword evidence="4 14" id="KW-0235">DNA replication</keyword>
<comment type="function">
    <text evidence="11 14">The main replicative DNA helicase, it participates in initiation and elongation during chromosome replication. Travels ahead of the DNA replisome, separating dsDNA into templates for DNA synthesis. A processive ATP-dependent 5'-3' DNA helicase it has DNA-dependent ATPase activity.</text>
</comment>
<name>A0A371R7V7_9PROT</name>
<protein>
    <recommendedName>
        <fullName evidence="13 14">Replicative DNA helicase</fullName>
        <ecNumber evidence="13 14">5.6.2.3</ecNumber>
    </recommendedName>
</protein>
<dbReference type="SUPFAM" id="SSF48024">
    <property type="entry name" value="N-terminal domain of DnaB helicase"/>
    <property type="match status" value="1"/>
</dbReference>
<dbReference type="InterPro" id="IPR016136">
    <property type="entry name" value="DNA_helicase_N/primase_C"/>
</dbReference>
<keyword evidence="10" id="KW-0413">Isomerase</keyword>